<feature type="compositionally biased region" description="Basic and acidic residues" evidence="1">
    <location>
        <begin position="102"/>
        <end position="111"/>
    </location>
</feature>
<feature type="region of interest" description="Disordered" evidence="1">
    <location>
        <begin position="161"/>
        <end position="180"/>
    </location>
</feature>
<organism evidence="2 3">
    <name type="scientific">Taenia crassiceps</name>
    <dbReference type="NCBI Taxonomy" id="6207"/>
    <lineage>
        <taxon>Eukaryota</taxon>
        <taxon>Metazoa</taxon>
        <taxon>Spiralia</taxon>
        <taxon>Lophotrochozoa</taxon>
        <taxon>Platyhelminthes</taxon>
        <taxon>Cestoda</taxon>
        <taxon>Eucestoda</taxon>
        <taxon>Cyclophyllidea</taxon>
        <taxon>Taeniidae</taxon>
        <taxon>Taenia</taxon>
    </lineage>
</organism>
<feature type="compositionally biased region" description="Low complexity" evidence="1">
    <location>
        <begin position="124"/>
        <end position="138"/>
    </location>
</feature>
<dbReference type="Proteomes" id="UP001651158">
    <property type="component" value="Unassembled WGS sequence"/>
</dbReference>
<reference evidence="2 3" key="1">
    <citation type="journal article" date="2022" name="Front. Cell. Infect. Microbiol.">
        <title>The Genomes of Two Strains of Taenia crassiceps the Animal Model for the Study of Human Cysticercosis.</title>
        <authorList>
            <person name="Bobes R.J."/>
            <person name="Estrada K."/>
            <person name="Rios-Valencia D.G."/>
            <person name="Calderon-Gallegos A."/>
            <person name="de la Torre P."/>
            <person name="Carrero J.C."/>
            <person name="Sanchez-Flores A."/>
            <person name="Laclette J.P."/>
        </authorList>
    </citation>
    <scope>NUCLEOTIDE SEQUENCE [LARGE SCALE GENOMIC DNA]</scope>
    <source>
        <strain evidence="2">WFUcys</strain>
    </source>
</reference>
<evidence type="ECO:0000313" key="3">
    <source>
        <dbReference type="Proteomes" id="UP001651158"/>
    </source>
</evidence>
<keyword evidence="3" id="KW-1185">Reference proteome</keyword>
<sequence length="476" mass="52688">MEKMLPTILEGRNNHNLRTVPEEKTSDVSSDVDDNDAAQLIHRTDNGKENLLNVEPSPSSGAKDENKIAEAKSPISLLREHQRSQSPSSPVNNLPLGSDFHSTPEAEEKNSKNQILTPTEPKVSTPRSRSPSPSATSPDNGNYFNLSTLKEVEEPRAPSLVITQAHKSRSPSPIATKPQNDHEYHALPLKESVGSDRGVVHSVHMSSKYHSDEESSRSSSLAENNMEERPDPIGGVETVPSQQYEEEKAKTNVMETEEATSEDSNSTDYSLDSARGDSLLPTVDENFFSGSRVQPRLLLMKPSEGSSAGDYEVCLYGVHLDEEVMLHAEVFIDVYNVSRENWQVVSGQWPSLAPDATHCLRIQVPSMPPGEAWIEHSMRGMGGQVNRASPPTMHQPAPSFADFEFSPKKKAAKANAKNLESIESAKLEISKLYSEITRLKVELQAKSADEVRVARELCMLRTRLLEDGQLKYLERN</sequence>
<evidence type="ECO:0000313" key="2">
    <source>
        <dbReference type="EMBL" id="KAL5111025.1"/>
    </source>
</evidence>
<feature type="region of interest" description="Disordered" evidence="1">
    <location>
        <begin position="205"/>
        <end position="275"/>
    </location>
</feature>
<feature type="region of interest" description="Disordered" evidence="1">
    <location>
        <begin position="1"/>
        <end position="144"/>
    </location>
</feature>
<evidence type="ECO:0000256" key="1">
    <source>
        <dbReference type="SAM" id="MobiDB-lite"/>
    </source>
</evidence>
<dbReference type="EMBL" id="JAKROA010000002">
    <property type="protein sequence ID" value="KAL5111025.1"/>
    <property type="molecule type" value="Genomic_DNA"/>
</dbReference>
<name>A0ABR4QNR0_9CEST</name>
<proteinExistence type="predicted"/>
<comment type="caution">
    <text evidence="2">The sequence shown here is derived from an EMBL/GenBank/DDBJ whole genome shotgun (WGS) entry which is preliminary data.</text>
</comment>
<gene>
    <name evidence="2" type="ORF">TcWFU_010197</name>
</gene>
<accession>A0ABR4QNR0</accession>
<protein>
    <submittedName>
        <fullName evidence="2">Uncharacterized protein</fullName>
    </submittedName>
</protein>